<feature type="region of interest" description="Disordered" evidence="1">
    <location>
        <begin position="145"/>
        <end position="170"/>
    </location>
</feature>
<evidence type="ECO:0000256" key="1">
    <source>
        <dbReference type="SAM" id="MobiDB-lite"/>
    </source>
</evidence>
<feature type="non-terminal residue" evidence="2">
    <location>
        <position position="206"/>
    </location>
</feature>
<organism evidence="2">
    <name type="scientific">mine drainage metagenome</name>
    <dbReference type="NCBI Taxonomy" id="410659"/>
    <lineage>
        <taxon>unclassified sequences</taxon>
        <taxon>metagenomes</taxon>
        <taxon>ecological metagenomes</taxon>
    </lineage>
</organism>
<proteinExistence type="predicted"/>
<reference evidence="2" key="1">
    <citation type="submission" date="2013-08" db="EMBL/GenBank/DDBJ databases">
        <authorList>
            <person name="Mendez C."/>
            <person name="Richter M."/>
            <person name="Ferrer M."/>
            <person name="Sanchez J."/>
        </authorList>
    </citation>
    <scope>NUCLEOTIDE SEQUENCE</scope>
</reference>
<sequence>MGVSFNYPVDPSSFERSVALAMLDAKGKPSQKYGFSVTYDARHLNAFVHSAPLGVPEDTRILRAKFAADIKSARGGPGTAQGFDARVQIPGLYSLAVDSAALTLVENDHYEPEQVLIVQTSVAVRSSELAPKVRAWLLPTHKPKPVAGAAASGPLSTGEPVAQPDHKPPHAWYLAEVSQQLLSESTPLTLSPKPGEREYESMHGLA</sequence>
<gene>
    <name evidence="2" type="ORF">B1B_00751</name>
</gene>
<name>T1BYM2_9ZZZZ</name>
<reference evidence="2" key="2">
    <citation type="journal article" date="2014" name="ISME J.">
        <title>Microbial stratification in low pH oxic and suboxic macroscopic growths along an acid mine drainage.</title>
        <authorList>
            <person name="Mendez-Garcia C."/>
            <person name="Mesa V."/>
            <person name="Sprenger R.R."/>
            <person name="Richter M."/>
            <person name="Diez M.S."/>
            <person name="Solano J."/>
            <person name="Bargiela R."/>
            <person name="Golyshina O.V."/>
            <person name="Manteca A."/>
            <person name="Ramos J.L."/>
            <person name="Gallego J.R."/>
            <person name="Llorente I."/>
            <person name="Martins Dos Santos V.A."/>
            <person name="Jensen O.N."/>
            <person name="Pelaez A.I."/>
            <person name="Sanchez J."/>
            <person name="Ferrer M."/>
        </authorList>
    </citation>
    <scope>NUCLEOTIDE SEQUENCE</scope>
</reference>
<feature type="region of interest" description="Disordered" evidence="1">
    <location>
        <begin position="184"/>
        <end position="206"/>
    </location>
</feature>
<evidence type="ECO:0000313" key="2">
    <source>
        <dbReference type="EMBL" id="EQD78386.1"/>
    </source>
</evidence>
<comment type="caution">
    <text evidence="2">The sequence shown here is derived from an EMBL/GenBank/DDBJ whole genome shotgun (WGS) entry which is preliminary data.</text>
</comment>
<accession>T1BYM2</accession>
<dbReference type="EMBL" id="AUZY01000554">
    <property type="protein sequence ID" value="EQD78386.1"/>
    <property type="molecule type" value="Genomic_DNA"/>
</dbReference>
<feature type="compositionally biased region" description="Basic and acidic residues" evidence="1">
    <location>
        <begin position="194"/>
        <end position="206"/>
    </location>
</feature>
<protein>
    <submittedName>
        <fullName evidence="2">Alpha-2-macroglobulin domain-containing protein</fullName>
    </submittedName>
</protein>
<dbReference type="AlphaFoldDB" id="T1BYM2"/>